<dbReference type="RefSeq" id="WP_089234330.1">
    <property type="nucleotide sequence ID" value="NZ_FZOY01000007.1"/>
</dbReference>
<evidence type="ECO:0000256" key="3">
    <source>
        <dbReference type="SAM" id="MobiDB-lite"/>
    </source>
</evidence>
<dbReference type="Pfam" id="PF13385">
    <property type="entry name" value="Laminin_G_3"/>
    <property type="match status" value="3"/>
</dbReference>
<dbReference type="SUPFAM" id="SSF49899">
    <property type="entry name" value="Concanavalin A-like lectins/glucanases"/>
    <property type="match status" value="3"/>
</dbReference>
<dbReference type="SUPFAM" id="SSF51120">
    <property type="entry name" value="beta-Roll"/>
    <property type="match status" value="3"/>
</dbReference>
<protein>
    <submittedName>
        <fullName evidence="4">Hemolysin-type calcium-binding repeat-containing protein</fullName>
    </submittedName>
</protein>
<sequence>MTTTSLPSGATPVLSRMYDRQYSGVSGDYLEISHRKALELKSATISLSFSLDQVYGDMALISKDLSGYGAGQFSVWIKDGTIHVYQDSKDGYEHIKIPNVVLAADTTYQFALSFGSRGLEVWLNGELVGAEPTFKQGMVNNDAPLVVGGTRSWRSDPNDDAHSLFKGSIGDVQVYGRQLGEADMATLAADIDPALGMSARMAQKMADLTPAFEQMHHASDTFREIAGDYGVTEHGHLMRPLDMKRGGTGANTMNGGAGDDGLDGNKGNDTLDGKAGDDVLQGGYGNDILRGSGGDDILDGGHGEDRLIGGAGNDLLISRADAREPRIAYVKGRDEGDPMKELTDGKLYPNQPINGDDAMTGGAGADIFYFQTLINAKKYYIEKHTNDDGTINWHGVAGENDNLHDHWVDHLGNDVVMDYSRAEGDRLVIEGHTTKIWSISYSDANGDGVMDRSVIRIYSDQGSGGGAHHMDKLGSITVYGDLVKRSDIETTSAPAYGIVATTADIAEAVRPTQTAKDRGKIKAPSELAEIDDSFSGGKAAVYSLAGMHRFSGESGDYLDAGHVSALELKSATISLSFSLDQVYGDMALISKDLSGYGAGQFSVWIKDGTIHVYQDSKDGYEHIKIPNVVLAADTTYQFALSFGSRGLEVWLNGELVGAEPTFKQGMVNNDAPLVVGGTRSWRSDPNDDAHSLFKGSIGDVQVYGRQLGEADMATLAADIDPALGMSARMAQKMADLTPAFEQMHHASDTFREIAGDYGVTEHGHLMRPLDMKRGGTGANTMNGGAGDDGLDGNKGNDTLDGKAGDDVLQGGYGNDILRGSGGDDILDGGHGEDRLIGGAGNDLLISRADAREPRIAYVKGRDEGDPMKELTDGKLYPNQPINGDDAMTGGAGADIFYFQTLINAKKYYIEKHTNDVGTINWHGVAGENDNLHDHWVDHLGNDVVMDYSRAEGDRLVIEGHTTKIWSISYSDANGDGVMDRSVIRIYSDQGSGGGAHHMDKLGSITVYGDLVKRSDIETTSAPAYGIVATTADIAEAVRPTQTAKDRGKIKAPSELPGPAGSKAANGLEAVFAIPTAQVFDGDSRNALIFDHSDTLELRSGTVALSFTTGETLSYGTLFSKDASDYGKGGHLTAYVEDDGDIVVRLQTKSSSHWMVVKDIVEADSSYDLAVRFGSQGLTLFVDGVKVAYDAEITQKLTTNTEALIVGASGASNTPGTTDRVHSSFNGTIEEFAIYDRQLTSKALYGGPIAEGLRSFDGSVEEFRFSTDDKGWLEIKKGGETETIYGKVRFLEFDDLTVRPEDVHLGDAKDEELRGSSASEIFIAARGDDVVYADSHDDFVDGGDGNDRLYAGAGDDIVFGGDGDDYIDAGKGEDIVFGGLGRDEIKGGEGNDMLHGGLGDDAIFGNSWGSGGLKSEKDTAVFDGNYADYLITAETYYNSSRGSNEQRIVVTDSYNGGLDSYYEGRDLLYDIDRLKFADQVVQVADIL</sequence>
<dbReference type="Pfam" id="PF00353">
    <property type="entry name" value="HemolysinCabind"/>
    <property type="match status" value="8"/>
</dbReference>
<comment type="subcellular location">
    <subcellularLocation>
        <location evidence="1">Secreted</location>
    </subcellularLocation>
</comment>
<evidence type="ECO:0000313" key="5">
    <source>
        <dbReference type="Proteomes" id="UP000198426"/>
    </source>
</evidence>
<name>A0A239KIE7_9RHOB</name>
<accession>A0A239KIE7</accession>
<gene>
    <name evidence="4" type="ORF">SAMN05421757_107113</name>
</gene>
<dbReference type="Gene3D" id="2.60.120.200">
    <property type="match status" value="3"/>
</dbReference>
<dbReference type="InterPro" id="IPR001343">
    <property type="entry name" value="Hemolysn_Ca-bd"/>
</dbReference>
<evidence type="ECO:0000256" key="1">
    <source>
        <dbReference type="ARBA" id="ARBA00004613"/>
    </source>
</evidence>
<keyword evidence="5" id="KW-1185">Reference proteome</keyword>
<proteinExistence type="predicted"/>
<evidence type="ECO:0000256" key="2">
    <source>
        <dbReference type="ARBA" id="ARBA00022525"/>
    </source>
</evidence>
<dbReference type="PANTHER" id="PTHR38340:SF1">
    <property type="entry name" value="S-LAYER PROTEIN"/>
    <property type="match status" value="1"/>
</dbReference>
<dbReference type="InterPro" id="IPR018511">
    <property type="entry name" value="Hemolysin-typ_Ca-bd_CS"/>
</dbReference>
<dbReference type="GO" id="GO:0005576">
    <property type="term" value="C:extracellular region"/>
    <property type="evidence" value="ECO:0007669"/>
    <property type="project" value="UniProtKB-SubCell"/>
</dbReference>
<organism evidence="4 5">
    <name type="scientific">Tropicimonas sediminicola</name>
    <dbReference type="NCBI Taxonomy" id="1031541"/>
    <lineage>
        <taxon>Bacteria</taxon>
        <taxon>Pseudomonadati</taxon>
        <taxon>Pseudomonadota</taxon>
        <taxon>Alphaproteobacteria</taxon>
        <taxon>Rhodobacterales</taxon>
        <taxon>Roseobacteraceae</taxon>
        <taxon>Tropicimonas</taxon>
    </lineage>
</organism>
<dbReference type="GO" id="GO:0005509">
    <property type="term" value="F:calcium ion binding"/>
    <property type="evidence" value="ECO:0007669"/>
    <property type="project" value="InterPro"/>
</dbReference>
<dbReference type="InterPro" id="IPR050557">
    <property type="entry name" value="RTX_toxin/Mannuronan_C5-epim"/>
</dbReference>
<dbReference type="InterPro" id="IPR011049">
    <property type="entry name" value="Serralysin-like_metalloprot_C"/>
</dbReference>
<dbReference type="InterPro" id="IPR013320">
    <property type="entry name" value="ConA-like_dom_sf"/>
</dbReference>
<dbReference type="PROSITE" id="PS00330">
    <property type="entry name" value="HEMOLYSIN_CALCIUM"/>
    <property type="match status" value="4"/>
</dbReference>
<dbReference type="Proteomes" id="UP000198426">
    <property type="component" value="Unassembled WGS sequence"/>
</dbReference>
<keyword evidence="2" id="KW-0964">Secreted</keyword>
<dbReference type="PRINTS" id="PR00313">
    <property type="entry name" value="CABNDNGRPT"/>
</dbReference>
<dbReference type="PANTHER" id="PTHR38340">
    <property type="entry name" value="S-LAYER PROTEIN"/>
    <property type="match status" value="1"/>
</dbReference>
<dbReference type="Gene3D" id="2.150.10.10">
    <property type="entry name" value="Serralysin-like metalloprotease, C-terminal"/>
    <property type="match status" value="6"/>
</dbReference>
<feature type="region of interest" description="Disordered" evidence="3">
    <location>
        <begin position="1038"/>
        <end position="1059"/>
    </location>
</feature>
<reference evidence="4 5" key="1">
    <citation type="submission" date="2017-06" db="EMBL/GenBank/DDBJ databases">
        <authorList>
            <person name="Kim H.J."/>
            <person name="Triplett B.A."/>
        </authorList>
    </citation>
    <scope>NUCLEOTIDE SEQUENCE [LARGE SCALE GENOMIC DNA]</scope>
    <source>
        <strain evidence="4 5">DSM 29339</strain>
    </source>
</reference>
<evidence type="ECO:0000313" key="4">
    <source>
        <dbReference type="EMBL" id="SNT17468.1"/>
    </source>
</evidence>
<dbReference type="EMBL" id="FZOY01000007">
    <property type="protein sequence ID" value="SNT17468.1"/>
    <property type="molecule type" value="Genomic_DNA"/>
</dbReference>